<sequence>MRLKRDTRKRDRFLLSCMTRLSCRVQRTWRSACLSLASPLHEQTNERPSHNKNPLQNLELSKAHQRRRVRPRHRHH</sequence>
<organism evidence="2">
    <name type="scientific">Arundo donax</name>
    <name type="common">Giant reed</name>
    <name type="synonym">Donax arundinaceus</name>
    <dbReference type="NCBI Taxonomy" id="35708"/>
    <lineage>
        <taxon>Eukaryota</taxon>
        <taxon>Viridiplantae</taxon>
        <taxon>Streptophyta</taxon>
        <taxon>Embryophyta</taxon>
        <taxon>Tracheophyta</taxon>
        <taxon>Spermatophyta</taxon>
        <taxon>Magnoliopsida</taxon>
        <taxon>Liliopsida</taxon>
        <taxon>Poales</taxon>
        <taxon>Poaceae</taxon>
        <taxon>PACMAD clade</taxon>
        <taxon>Arundinoideae</taxon>
        <taxon>Arundineae</taxon>
        <taxon>Arundo</taxon>
    </lineage>
</organism>
<feature type="compositionally biased region" description="Basic residues" evidence="1">
    <location>
        <begin position="63"/>
        <end position="76"/>
    </location>
</feature>
<reference evidence="2" key="2">
    <citation type="journal article" date="2015" name="Data Brief">
        <title>Shoot transcriptome of the giant reed, Arundo donax.</title>
        <authorList>
            <person name="Barrero R.A."/>
            <person name="Guerrero F.D."/>
            <person name="Moolhuijzen P."/>
            <person name="Goolsby J.A."/>
            <person name="Tidwell J."/>
            <person name="Bellgard S.E."/>
            <person name="Bellgard M.I."/>
        </authorList>
    </citation>
    <scope>NUCLEOTIDE SEQUENCE</scope>
    <source>
        <tissue evidence="2">Shoot tissue taken approximately 20 cm above the soil surface</tissue>
    </source>
</reference>
<reference evidence="2" key="1">
    <citation type="submission" date="2014-09" db="EMBL/GenBank/DDBJ databases">
        <authorList>
            <person name="Magalhaes I.L.F."/>
            <person name="Oliveira U."/>
            <person name="Santos F.R."/>
            <person name="Vidigal T.H.D.A."/>
            <person name="Brescovit A.D."/>
            <person name="Santos A.J."/>
        </authorList>
    </citation>
    <scope>NUCLEOTIDE SEQUENCE</scope>
    <source>
        <tissue evidence="2">Shoot tissue taken approximately 20 cm above the soil surface</tissue>
    </source>
</reference>
<protein>
    <submittedName>
        <fullName evidence="2">Uncharacterized protein</fullName>
    </submittedName>
</protein>
<dbReference type="EMBL" id="GBRH01189764">
    <property type="protein sequence ID" value="JAE08132.1"/>
    <property type="molecule type" value="Transcribed_RNA"/>
</dbReference>
<dbReference type="AlphaFoldDB" id="A0A0A9F744"/>
<proteinExistence type="predicted"/>
<accession>A0A0A9F744</accession>
<name>A0A0A9F744_ARUDO</name>
<feature type="region of interest" description="Disordered" evidence="1">
    <location>
        <begin position="40"/>
        <end position="76"/>
    </location>
</feature>
<evidence type="ECO:0000256" key="1">
    <source>
        <dbReference type="SAM" id="MobiDB-lite"/>
    </source>
</evidence>
<evidence type="ECO:0000313" key="2">
    <source>
        <dbReference type="EMBL" id="JAE08132.1"/>
    </source>
</evidence>